<dbReference type="Gene3D" id="3.40.109.10">
    <property type="entry name" value="NADH Oxidase"/>
    <property type="match status" value="1"/>
</dbReference>
<dbReference type="PANTHER" id="PTHR43673">
    <property type="entry name" value="NAD(P)H NITROREDUCTASE YDGI-RELATED"/>
    <property type="match status" value="1"/>
</dbReference>
<keyword evidence="2" id="KW-0560">Oxidoreductase</keyword>
<comment type="caution">
    <text evidence="4">The sequence shown here is derived from an EMBL/GenBank/DDBJ whole genome shotgun (WGS) entry which is preliminary data.</text>
</comment>
<dbReference type="GO" id="GO:0016491">
    <property type="term" value="F:oxidoreductase activity"/>
    <property type="evidence" value="ECO:0007669"/>
    <property type="project" value="UniProtKB-KW"/>
</dbReference>
<dbReference type="SUPFAM" id="SSF55469">
    <property type="entry name" value="FMN-dependent nitroreductase-like"/>
    <property type="match status" value="1"/>
</dbReference>
<reference evidence="4 5" key="1">
    <citation type="submission" date="2015-05" db="EMBL/GenBank/DDBJ databases">
        <title>Whole genome sequence and identification of bacterial endophytes from Costus igneus.</title>
        <authorList>
            <person name="Lee Y.P."/>
            <person name="Gan H.M."/>
            <person name="Eng W."/>
            <person name="Wheatley M.S."/>
            <person name="Caraballo A."/>
            <person name="Polter S."/>
            <person name="Savka M.A."/>
            <person name="Hudson A.O."/>
        </authorList>
    </citation>
    <scope>NUCLEOTIDE SEQUENCE [LARGE SCALE GENOMIC DNA]</scope>
    <source>
        <strain evidence="4 5">RIT379</strain>
    </source>
</reference>
<organism evidence="4 5">
    <name type="scientific">Niallia circulans</name>
    <name type="common">Bacillus circulans</name>
    <dbReference type="NCBI Taxonomy" id="1397"/>
    <lineage>
        <taxon>Bacteria</taxon>
        <taxon>Bacillati</taxon>
        <taxon>Bacillota</taxon>
        <taxon>Bacilli</taxon>
        <taxon>Bacillales</taxon>
        <taxon>Bacillaceae</taxon>
        <taxon>Niallia</taxon>
    </lineage>
</organism>
<accession>A0A0J1ICF7</accession>
<feature type="domain" description="Nitroreductase" evidence="3">
    <location>
        <begin position="9"/>
        <end position="184"/>
    </location>
</feature>
<protein>
    <submittedName>
        <fullName evidence="4">NAD(P)H nitroreductase</fullName>
    </submittedName>
</protein>
<gene>
    <name evidence="4" type="ORF">ABW02_19240</name>
</gene>
<dbReference type="InterPro" id="IPR000415">
    <property type="entry name" value="Nitroreductase-like"/>
</dbReference>
<keyword evidence="5" id="KW-1185">Reference proteome</keyword>
<dbReference type="PANTHER" id="PTHR43673:SF3">
    <property type="entry name" value="NAD(P)H NITROREDUCTASE YODC-RELATED"/>
    <property type="match status" value="1"/>
</dbReference>
<dbReference type="Pfam" id="PF00881">
    <property type="entry name" value="Nitroreductase"/>
    <property type="match status" value="1"/>
</dbReference>
<name>A0A0J1ICF7_NIACI</name>
<evidence type="ECO:0000259" key="3">
    <source>
        <dbReference type="Pfam" id="PF00881"/>
    </source>
</evidence>
<dbReference type="OrthoDB" id="9782629at2"/>
<dbReference type="RefSeq" id="WP_047943867.1">
    <property type="nucleotide sequence ID" value="NZ_CP053989.1"/>
</dbReference>
<evidence type="ECO:0000256" key="2">
    <source>
        <dbReference type="ARBA" id="ARBA00023002"/>
    </source>
</evidence>
<dbReference type="GeneID" id="56351353"/>
<sequence length="204" mass="22996">MSHLEEIMKSRKSVRVYDSAHKIEKKELEEILTLATSAPSSSNLQSWRFIVIQDQELKKELREIGNNQAQIEDSSAIIAVLGDTEAYRNVEEIYEKNVSLGYMDQSIADRTVNNTLSLYPNQPKQTLAQIASYDAGLISMQILLLAKERGYDTVIMGGFDKDAFAKRFELPENQFPITLIAIGKAAAPAFNTSRMPIEKIAKFY</sequence>
<dbReference type="AlphaFoldDB" id="A0A0J1ICF7"/>
<dbReference type="EMBL" id="LDPH01000024">
    <property type="protein sequence ID" value="KLV23659.1"/>
    <property type="molecule type" value="Genomic_DNA"/>
</dbReference>
<proteinExistence type="inferred from homology"/>
<dbReference type="Proteomes" id="UP000036045">
    <property type="component" value="Unassembled WGS sequence"/>
</dbReference>
<evidence type="ECO:0000256" key="1">
    <source>
        <dbReference type="ARBA" id="ARBA00007118"/>
    </source>
</evidence>
<comment type="similarity">
    <text evidence="1">Belongs to the nitroreductase family.</text>
</comment>
<evidence type="ECO:0000313" key="5">
    <source>
        <dbReference type="Proteomes" id="UP000036045"/>
    </source>
</evidence>
<dbReference type="CDD" id="cd02137">
    <property type="entry name" value="MhqN-like"/>
    <property type="match status" value="1"/>
</dbReference>
<dbReference type="InterPro" id="IPR029479">
    <property type="entry name" value="Nitroreductase"/>
</dbReference>
<evidence type="ECO:0000313" key="4">
    <source>
        <dbReference type="EMBL" id="KLV23659.1"/>
    </source>
</evidence>
<dbReference type="PATRIC" id="fig|1397.4.peg.2575"/>